<name>A0A368KYT7_9BURK</name>
<comment type="caution">
    <text evidence="1">The sequence shown here is derived from an EMBL/GenBank/DDBJ whole genome shotgun (WGS) entry which is preliminary data.</text>
</comment>
<organism evidence="1 2">
    <name type="scientific">Parvibium lacunae</name>
    <dbReference type="NCBI Taxonomy" id="1888893"/>
    <lineage>
        <taxon>Bacteria</taxon>
        <taxon>Pseudomonadati</taxon>
        <taxon>Pseudomonadota</taxon>
        <taxon>Betaproteobacteria</taxon>
        <taxon>Burkholderiales</taxon>
        <taxon>Alcaligenaceae</taxon>
        <taxon>Parvibium</taxon>
    </lineage>
</organism>
<reference evidence="1 2" key="1">
    <citation type="journal article" date="2018" name="Int. J. Syst. Evol. Microbiol.">
        <title>Parvibium lacunae gen. nov., sp. nov., a new member of the family Alcaligenaceae isolated from a freshwater pond.</title>
        <authorList>
            <person name="Chen W.M."/>
            <person name="Xie P.B."/>
            <person name="Hsu M.Y."/>
            <person name="Sheu S.Y."/>
        </authorList>
    </citation>
    <scope>NUCLEOTIDE SEQUENCE [LARGE SCALE GENOMIC DNA]</scope>
    <source>
        <strain evidence="1 2">KMB9</strain>
    </source>
</reference>
<dbReference type="EMBL" id="QPGB01000006">
    <property type="protein sequence ID" value="RCS56566.1"/>
    <property type="molecule type" value="Genomic_DNA"/>
</dbReference>
<gene>
    <name evidence="1" type="ORF">DU000_11410</name>
</gene>
<keyword evidence="2" id="KW-1185">Reference proteome</keyword>
<accession>A0A368KYT7</accession>
<evidence type="ECO:0000313" key="2">
    <source>
        <dbReference type="Proteomes" id="UP000252357"/>
    </source>
</evidence>
<proteinExistence type="predicted"/>
<evidence type="ECO:0000313" key="1">
    <source>
        <dbReference type="EMBL" id="RCS56566.1"/>
    </source>
</evidence>
<protein>
    <submittedName>
        <fullName evidence="1">Uncharacterized protein</fullName>
    </submittedName>
</protein>
<dbReference type="AlphaFoldDB" id="A0A368KYT7"/>
<sequence length="599" mass="66607">MISSLPSSDTQAPMGRIKHVMLYVSTDYVIAYRIPRRAHKPAEFIAAWPWLVEGLLPEGLESFLTQHATSHYQILADFPEEEFHVETMPPLHGRDLDQLLQRKLVQRFRDTPLRAAWLTEPSRWIYAFRGYPANAVILSGLVLPSALLTLFKAFEERQAVVTGVRTTTHLYAALASMFEEQKVLLVGVHPAGLRLVYVQAGVPCFARLAVWPNAAFDPLQESGASSMAGELAAQNEAEFLAQIDRAAALPWVIEEIQKTLQYLQIGRFVERDQLNPNDIGVKILMAGPAQSAAAEPGRWPNGNPLIPTWQPLTDFGSQPFPPSAGQHGLLTLATLFQRRWLERASQRYYPPRLTQRWYLKRLARQIYIGAGCGVVLALLWAAWQLPHWLSNQAQITDNQQQQQLALQRYEKIKAAFPSLPLPAEAMQQRVDLFNQLQARGISIEMLFQTLSQALDRHEQINLKKISWLPPVTAQEANSQLLGEGTGDMPMPNPETPEAESATAVLQQVVQLEGTVLTQGQALSKQATNRLVQAFADSLAQGCRCQLAVKRFVYDENPAGVVAGRVGSANEALPSNEFILTLRWSLRPNGASTTLTGAAQ</sequence>
<dbReference type="Proteomes" id="UP000252357">
    <property type="component" value="Unassembled WGS sequence"/>
</dbReference>